<evidence type="ECO:0000313" key="1">
    <source>
        <dbReference type="EMBL" id="NOK35511.1"/>
    </source>
</evidence>
<accession>A0A7Y4NT89</accession>
<sequence length="226" mass="24832">MSIRLTSIEATGFRSLRDVVPRPRGLTVLVDPQGTATRDLVAFFTLLRDLAHGELQQSQVLDAVDGPVTLALGVHDDTYTVELRRFPDGRWRVVREELDLLAGMSIPFVEPGSDDPRDEAFLSTFPPGPTVRLGDDEAAWLGEIADHASRGMNAFLRGFRVQPAEGFDADVPFLFLEERDLDLPAHAVWDRVQSARAASSRVPVLLCTPSVALADAFDVEDVLRLG</sequence>
<protein>
    <submittedName>
        <fullName evidence="1">Uncharacterized protein</fullName>
    </submittedName>
</protein>
<comment type="caution">
    <text evidence="1">The sequence shown here is derived from an EMBL/GenBank/DDBJ whole genome shotgun (WGS) entry which is preliminary data.</text>
</comment>
<gene>
    <name evidence="1" type="ORF">HMI49_20105</name>
</gene>
<evidence type="ECO:0000313" key="2">
    <source>
        <dbReference type="Proteomes" id="UP000563426"/>
    </source>
</evidence>
<dbReference type="RefSeq" id="WP_171436215.1">
    <property type="nucleotide sequence ID" value="NZ_JABFJV010000113.1"/>
</dbReference>
<dbReference type="AlphaFoldDB" id="A0A7Y4NT89"/>
<keyword evidence="2" id="KW-1185">Reference proteome</keyword>
<organism evidence="1 2">
    <name type="scientific">Corallococcus exercitus</name>
    <dbReference type="NCBI Taxonomy" id="2316736"/>
    <lineage>
        <taxon>Bacteria</taxon>
        <taxon>Pseudomonadati</taxon>
        <taxon>Myxococcota</taxon>
        <taxon>Myxococcia</taxon>
        <taxon>Myxococcales</taxon>
        <taxon>Cystobacterineae</taxon>
        <taxon>Myxococcaceae</taxon>
        <taxon>Corallococcus</taxon>
    </lineage>
</organism>
<dbReference type="EMBL" id="JABFJV010000113">
    <property type="protein sequence ID" value="NOK35511.1"/>
    <property type="molecule type" value="Genomic_DNA"/>
</dbReference>
<dbReference type="Proteomes" id="UP000563426">
    <property type="component" value="Unassembled WGS sequence"/>
</dbReference>
<name>A0A7Y4NT89_9BACT</name>
<proteinExistence type="predicted"/>
<reference evidence="1 2" key="1">
    <citation type="submission" date="2020-05" db="EMBL/GenBank/DDBJ databases">
        <authorList>
            <person name="Whitworth D."/>
        </authorList>
    </citation>
    <scope>NUCLEOTIDE SEQUENCE [LARGE SCALE GENOMIC DNA]</scope>
    <source>
        <strain evidence="1 2">AB043B</strain>
    </source>
</reference>